<proteinExistence type="predicted"/>
<accession>Q8RTX9</accession>
<gene>
    <name evidence="1" type="ORF">MBMO_EBAC000-65D09.2</name>
</gene>
<dbReference type="EMBL" id="AE008919">
    <property type="protein sequence ID" value="AAL76347.1"/>
    <property type="molecule type" value="Genomic_DNA"/>
</dbReference>
<reference evidence="1" key="1">
    <citation type="journal article" date="2002" name="Nature">
        <title>Unsuspected diversity among marine aerobic anoxygenic phototrophs.</title>
        <authorList>
            <person name="Beja O."/>
            <person name="Suzuki M.T."/>
            <person name="Heidelberg J.F."/>
            <person name="Nelson W.C."/>
            <person name="Preston C.M."/>
            <person name="Hamada T."/>
            <person name="Eisen J.A."/>
            <person name="Fraser C.M."/>
            <person name="DeLong E.F."/>
        </authorList>
    </citation>
    <scope>NUCLEOTIDE SEQUENCE</scope>
</reference>
<organism evidence="1">
    <name type="scientific">uncultured marine proteobacterium</name>
    <dbReference type="NCBI Taxonomy" id="482892"/>
    <lineage>
        <taxon>Bacteria</taxon>
        <taxon>Pseudomonadati</taxon>
        <taxon>Pseudomonadota</taxon>
        <taxon>environmental samples</taxon>
    </lineage>
</organism>
<evidence type="ECO:0000313" key="1">
    <source>
        <dbReference type="EMBL" id="AAL76347.1"/>
    </source>
</evidence>
<protein>
    <submittedName>
        <fullName evidence="1">Uncharacterized protein</fullName>
    </submittedName>
</protein>
<dbReference type="AlphaFoldDB" id="Q8RTX9"/>
<sequence>MQNRRAHNSPANPIIRRLAPGLLRTVDRAIFDVSNPKTIDILTQPRTLLLGSH</sequence>
<name>Q8RTX9_9PROT</name>